<reference evidence="1 2" key="2">
    <citation type="journal article" date="2016" name="ISME J.">
        <title>Physiological and genomic characterization of two novel marine thaumarchaeal strains indicates niche differentiation.</title>
        <authorList>
            <person name="Bayer B."/>
            <person name="Vojvoda J."/>
            <person name="Offre P."/>
            <person name="Alves R.J."/>
            <person name="Elisabeth N.H."/>
            <person name="Garcia J.A."/>
            <person name="Volland J.M."/>
            <person name="Srivastava A."/>
            <person name="Schleper C."/>
            <person name="Herndl G.J."/>
        </authorList>
    </citation>
    <scope>NUCLEOTIDE SEQUENCE [LARGE SCALE GENOMIC DNA]</scope>
    <source>
        <strain evidence="1 2">D3C</strain>
    </source>
</reference>
<dbReference type="STRING" id="1582439.NPIRD3C_0079"/>
<accession>A0A0C5BNL5</accession>
<reference evidence="1 2" key="3">
    <citation type="journal article" date="2019" name="Int. J. Syst. Evol. Microbiol.">
        <title>Nitrosopumilus adriaticus sp. nov. and Nitrosopumilus piranensis sp. nov., two ammonia-oxidizing archaea from the Adriatic Sea and members of the class Nitrososphaeria.</title>
        <authorList>
            <person name="Bayer B."/>
            <person name="Vojvoda J."/>
            <person name="Reinthaler T."/>
            <person name="Reyes C."/>
            <person name="Pinto M."/>
            <person name="Herndl G.J."/>
        </authorList>
    </citation>
    <scope>NUCLEOTIDE SEQUENCE [LARGE SCALE GENOMIC DNA]</scope>
    <source>
        <strain evidence="1 2">D3C</strain>
    </source>
</reference>
<organism evidence="1 2">
    <name type="scientific">Nitrosopumilus piranensis</name>
    <dbReference type="NCBI Taxonomy" id="1582439"/>
    <lineage>
        <taxon>Archaea</taxon>
        <taxon>Nitrososphaerota</taxon>
        <taxon>Nitrososphaeria</taxon>
        <taxon>Nitrosopumilales</taxon>
        <taxon>Nitrosopumilaceae</taxon>
        <taxon>Nitrosopumilus</taxon>
    </lineage>
</organism>
<proteinExistence type="predicted"/>
<dbReference type="PATRIC" id="fig|1582439.9.peg.79"/>
<keyword evidence="2" id="KW-1185">Reference proteome</keyword>
<dbReference type="HOGENOM" id="CLU_1773071_0_0_2"/>
<evidence type="ECO:0000313" key="1">
    <source>
        <dbReference type="EMBL" id="AJM91303.1"/>
    </source>
</evidence>
<dbReference type="KEGG" id="nid:NPIRD3C_0079"/>
<sequence>MNKIIFFSVVFLFLPIASSYGTFSTELGDNIFILAQTTVRNSDGTLIVYLESSKFSDLNKNRLNSFLNYEASLGTDPIITIDEQKFQVIRRVQFETFTTEGLVSSTSLFDTYSSKNIHLARFAHDGYYVESGDTMKSIWTFVRPVS</sequence>
<evidence type="ECO:0000313" key="2">
    <source>
        <dbReference type="Proteomes" id="UP000032027"/>
    </source>
</evidence>
<dbReference type="Proteomes" id="UP000032027">
    <property type="component" value="Chromosome"/>
</dbReference>
<dbReference type="GeneID" id="41599253"/>
<gene>
    <name evidence="1" type="ORF">NPIRD3C_0079</name>
</gene>
<dbReference type="RefSeq" id="WP_237087678.1">
    <property type="nucleotide sequence ID" value="NZ_CP010868.1"/>
</dbReference>
<dbReference type="EMBL" id="CP010868">
    <property type="protein sequence ID" value="AJM91303.1"/>
    <property type="molecule type" value="Genomic_DNA"/>
</dbReference>
<protein>
    <submittedName>
        <fullName evidence="1">Uncharacterized protein</fullName>
    </submittedName>
</protein>
<reference evidence="2" key="1">
    <citation type="submission" date="2015-02" db="EMBL/GenBank/DDBJ databases">
        <title>Characterization of two novel Thaumarchaeota isolated from the Northern Adriatic Sea.</title>
        <authorList>
            <person name="Bayer B."/>
            <person name="Vojvoda J."/>
            <person name="Offre P."/>
            <person name="Srivastava A."/>
            <person name="Elisabeth N."/>
            <person name="Garcia J.A.L."/>
            <person name="Schleper C."/>
            <person name="Herndl G.J."/>
        </authorList>
    </citation>
    <scope>NUCLEOTIDE SEQUENCE [LARGE SCALE GENOMIC DNA]</scope>
    <source>
        <strain evidence="2">D3C</strain>
    </source>
</reference>
<name>A0A0C5BNL5_9ARCH</name>
<dbReference type="AlphaFoldDB" id="A0A0C5BNL5"/>